<reference evidence="2" key="1">
    <citation type="submission" date="2022-03" db="EMBL/GenBank/DDBJ databases">
        <title>Genomic analyses of argali, domestic sheep and their hybrids provide insights into chromosomal evolution, heterosis and genetic basis of agronomic traits.</title>
        <authorList>
            <person name="Li M."/>
        </authorList>
    </citation>
    <scope>NUCLEOTIDE SEQUENCE</scope>
    <source>
        <strain evidence="2">CAU-MHL-2022a</strain>
        <tissue evidence="2">Skin</tissue>
    </source>
</reference>
<name>A0AAD4U684_OVIAM</name>
<evidence type="ECO:0000313" key="3">
    <source>
        <dbReference type="Proteomes" id="UP001214576"/>
    </source>
</evidence>
<dbReference type="Proteomes" id="UP001214576">
    <property type="component" value="Unassembled WGS sequence"/>
</dbReference>
<protein>
    <submittedName>
        <fullName evidence="2">Uncharacterized protein</fullName>
    </submittedName>
</protein>
<comment type="caution">
    <text evidence="2">The sequence shown here is derived from an EMBL/GenBank/DDBJ whole genome shotgun (WGS) entry which is preliminary data.</text>
</comment>
<accession>A0AAD4U684</accession>
<evidence type="ECO:0000313" key="2">
    <source>
        <dbReference type="EMBL" id="KAI4538320.1"/>
    </source>
</evidence>
<feature type="region of interest" description="Disordered" evidence="1">
    <location>
        <begin position="150"/>
        <end position="174"/>
    </location>
</feature>
<organism evidence="2 3">
    <name type="scientific">Ovis ammon polii</name>
    <dbReference type="NCBI Taxonomy" id="230172"/>
    <lineage>
        <taxon>Eukaryota</taxon>
        <taxon>Metazoa</taxon>
        <taxon>Chordata</taxon>
        <taxon>Craniata</taxon>
        <taxon>Vertebrata</taxon>
        <taxon>Euteleostomi</taxon>
        <taxon>Mammalia</taxon>
        <taxon>Eutheria</taxon>
        <taxon>Laurasiatheria</taxon>
        <taxon>Artiodactyla</taxon>
        <taxon>Ruminantia</taxon>
        <taxon>Pecora</taxon>
        <taxon>Bovidae</taxon>
        <taxon>Caprinae</taxon>
        <taxon>Ovis</taxon>
    </lineage>
</organism>
<dbReference type="AlphaFoldDB" id="A0AAD4U684"/>
<proteinExistence type="predicted"/>
<dbReference type="EMBL" id="JAKZEL010000013">
    <property type="protein sequence ID" value="KAI4538320.1"/>
    <property type="molecule type" value="Genomic_DNA"/>
</dbReference>
<keyword evidence="3" id="KW-1185">Reference proteome</keyword>
<feature type="compositionally biased region" description="Basic and acidic residues" evidence="1">
    <location>
        <begin position="154"/>
        <end position="164"/>
    </location>
</feature>
<gene>
    <name evidence="2" type="ORF">MG293_011723</name>
</gene>
<evidence type="ECO:0000256" key="1">
    <source>
        <dbReference type="SAM" id="MobiDB-lite"/>
    </source>
</evidence>
<sequence length="223" mass="24830">MAVNRTSHGMWDIPQTSELKASSQTLTYGSRTSKSVCADLHSHHRSQDTCKAKIVWKQSLLMTCVYPGTAVTKGHKLGAHTVEMNSPIILENEHLKSGETVIRVTWGSGDEAKMIGDDESMPPLFCSMAGSRKAGENHKAIYPVEKASAQTISRGKDRQRRDKACPSQSHSTMTTELLTDKSSVHRKLKKGENAVMQSKIFENIINQDYSKVHSPFEVLQVRY</sequence>